<keyword evidence="7 9" id="KW-0472">Membrane</keyword>
<evidence type="ECO:0000313" key="13">
    <source>
        <dbReference type="EMBL" id="ERF79560.1"/>
    </source>
</evidence>
<keyword evidence="9" id="KW-1029">Fimbrium biogenesis</keyword>
<evidence type="ECO:0000256" key="1">
    <source>
        <dbReference type="ARBA" id="ARBA00004571"/>
    </source>
</evidence>
<dbReference type="PROSITE" id="PS01151">
    <property type="entry name" value="FIMBRIAL_USHER"/>
    <property type="match status" value="1"/>
</dbReference>
<feature type="domain" description="PapC N-terminal" evidence="12">
    <location>
        <begin position="37"/>
        <end position="181"/>
    </location>
</feature>
<evidence type="ECO:0000256" key="4">
    <source>
        <dbReference type="ARBA" id="ARBA00022452"/>
    </source>
</evidence>
<comment type="similarity">
    <text evidence="2 9">Belongs to the fimbrial export usher family.</text>
</comment>
<keyword evidence="3 9" id="KW-0813">Transport</keyword>
<comment type="caution">
    <text evidence="13">The sequence shown here is derived from an EMBL/GenBank/DDBJ whole genome shotgun (WGS) entry which is preliminary data.</text>
</comment>
<evidence type="ECO:0000256" key="9">
    <source>
        <dbReference type="RuleBase" id="RU003884"/>
    </source>
</evidence>
<evidence type="ECO:0000256" key="5">
    <source>
        <dbReference type="ARBA" id="ARBA00022692"/>
    </source>
</evidence>
<dbReference type="Gene3D" id="2.60.40.2610">
    <property type="entry name" value="Outer membrane usher protein FimD, plug domain"/>
    <property type="match status" value="1"/>
</dbReference>
<evidence type="ECO:0000259" key="11">
    <source>
        <dbReference type="Pfam" id="PF13953"/>
    </source>
</evidence>
<dbReference type="Pfam" id="PF00577">
    <property type="entry name" value="Usher"/>
    <property type="match status" value="1"/>
</dbReference>
<dbReference type="InterPro" id="IPR018030">
    <property type="entry name" value="Fimbrial_membr_usher_CS"/>
</dbReference>
<dbReference type="Pfam" id="PF13953">
    <property type="entry name" value="PapC_C"/>
    <property type="match status" value="1"/>
</dbReference>
<proteinExistence type="inferred from homology"/>
<name>U1I7Z8_9PAST</name>
<dbReference type="InterPro" id="IPR025949">
    <property type="entry name" value="PapC-like_C"/>
</dbReference>
<evidence type="ECO:0000256" key="8">
    <source>
        <dbReference type="ARBA" id="ARBA00023237"/>
    </source>
</evidence>
<dbReference type="PROSITE" id="PS51257">
    <property type="entry name" value="PROKAR_LIPOPROTEIN"/>
    <property type="match status" value="1"/>
</dbReference>
<dbReference type="Gene3D" id="3.10.20.410">
    <property type="match status" value="1"/>
</dbReference>
<organism evidence="13 14">
    <name type="scientific">Gallibacterium anatis 12656/12</name>
    <dbReference type="NCBI Taxonomy" id="1195244"/>
    <lineage>
        <taxon>Bacteria</taxon>
        <taxon>Pseudomonadati</taxon>
        <taxon>Pseudomonadota</taxon>
        <taxon>Gammaproteobacteria</taxon>
        <taxon>Pasteurellales</taxon>
        <taxon>Pasteurellaceae</taxon>
        <taxon>Gallibacterium</taxon>
    </lineage>
</organism>
<dbReference type="GO" id="GO:0009297">
    <property type="term" value="P:pilus assembly"/>
    <property type="evidence" value="ECO:0007669"/>
    <property type="project" value="InterPro"/>
</dbReference>
<dbReference type="PATRIC" id="fig|1195244.3.peg.126"/>
<dbReference type="Gene3D" id="2.60.40.2070">
    <property type="match status" value="1"/>
</dbReference>
<gene>
    <name evidence="13" type="ORF">N561_00650</name>
</gene>
<feature type="domain" description="PapC-like C-terminal" evidence="11">
    <location>
        <begin position="768"/>
        <end position="822"/>
    </location>
</feature>
<dbReference type="PANTHER" id="PTHR30451">
    <property type="entry name" value="OUTER MEMBRANE USHER PROTEIN"/>
    <property type="match status" value="1"/>
</dbReference>
<comment type="subcellular location">
    <subcellularLocation>
        <location evidence="1 9">Cell outer membrane</location>
        <topology evidence="1 9">Multi-pass membrane protein</topology>
    </subcellularLocation>
</comment>
<dbReference type="InterPro" id="IPR043142">
    <property type="entry name" value="PapC-like_C_sf"/>
</dbReference>
<dbReference type="Proteomes" id="UP000016529">
    <property type="component" value="Unassembled WGS sequence"/>
</dbReference>
<sequence>MIMRNIFLPLTKFRRSYISLVLFSSCCINSYASDYVEFDSDFLYGSEAQKNIDIKRFSYGNPIPAGEYLADVYVNNELRGRITLQFVELSDQKSIGLCATPTLLTLLDLKSAAFSGKTHQVKQCRLFAPQVPEAKVNFDTGQLRLDVDIAQALVVQRPKGYISPAQWQDGIPVAFLRYNASHYRYQYSDQNFYQSYLGIESGINLFGWALRHRGSMSWSPQQDSHYQRIATYLQHDVAALRGQLTIGDLYTNGVLMDSLSLRGIKLASDDRMLASSERGYAPVIRGVANSNAIVSIRQNGNLLREVSVPPGAFSIDDLFPTGYGGDIQVEILEANGEKRTFTVPYTAAAQLIRPGYSRYQIAAGRYRYGNVVFDTNVAQATWQYGLTNNLTLNLGAILSKDYHSELLGLSFNTPIGAFAANATLSNATFHNLDQKFKGYNLYFSYNTHIEPTNTNVTLAAYRYLSRDYFSLQDVILANGRNFAYENGLNLSLNSNRPKNQFQVSVSQTFKDGWGGAYITGSTFTYWGTKQKRNEYQIGYSNNYKKLNYSLSFSQSINNDGNNDKRIYLSLSLPLGDNANGSYLSQDISHSVKDGYSAYTSLSGTLGEQQRYTYTLSVSKQQQSDVSSIAFSNTYSSSFARLNGSWSRSNKGNQQMSVGASGAVVAHPKGITLSNDLGDNFAIIHAKGAKGALINSSIGNEIDYFGNGIVPYVEPYTINYIGLDGNNLPSSVELAATEQQVIPRANQALLINFATTAGSAVFFEIENKEQLPPLGTEVFDQNEKSIGVVAQGGKIYTRGIAEKGELHLSWDGHHCRANYQLPEQEDGKLLIVPIQCQFY</sequence>
<feature type="signal peptide" evidence="10">
    <location>
        <begin position="1"/>
        <end position="32"/>
    </location>
</feature>
<dbReference type="PANTHER" id="PTHR30451:SF20">
    <property type="entry name" value="FIMBRIAE USHER"/>
    <property type="match status" value="1"/>
</dbReference>
<dbReference type="Gene3D" id="2.60.40.3110">
    <property type="match status" value="1"/>
</dbReference>
<protein>
    <submittedName>
        <fullName evidence="13">Fimbrial outer membrane usher protein</fullName>
    </submittedName>
</protein>
<dbReference type="EMBL" id="AVOX01000003">
    <property type="protein sequence ID" value="ERF79560.1"/>
    <property type="molecule type" value="Genomic_DNA"/>
</dbReference>
<keyword evidence="6 10" id="KW-0732">Signal</keyword>
<evidence type="ECO:0000256" key="7">
    <source>
        <dbReference type="ARBA" id="ARBA00023136"/>
    </source>
</evidence>
<evidence type="ECO:0000313" key="14">
    <source>
        <dbReference type="Proteomes" id="UP000016529"/>
    </source>
</evidence>
<dbReference type="SUPFAM" id="SSF141729">
    <property type="entry name" value="FimD N-terminal domain-like"/>
    <property type="match status" value="1"/>
</dbReference>
<evidence type="ECO:0000256" key="3">
    <source>
        <dbReference type="ARBA" id="ARBA00022448"/>
    </source>
</evidence>
<dbReference type="InterPro" id="IPR037224">
    <property type="entry name" value="PapC_N_sf"/>
</dbReference>
<keyword evidence="8 9" id="KW-0998">Cell outer membrane</keyword>
<evidence type="ECO:0000259" key="12">
    <source>
        <dbReference type="Pfam" id="PF13954"/>
    </source>
</evidence>
<dbReference type="GO" id="GO:0009279">
    <property type="term" value="C:cell outer membrane"/>
    <property type="evidence" value="ECO:0007669"/>
    <property type="project" value="UniProtKB-SubCell"/>
</dbReference>
<feature type="chain" id="PRO_5004612498" evidence="10">
    <location>
        <begin position="33"/>
        <end position="838"/>
    </location>
</feature>
<dbReference type="Pfam" id="PF13954">
    <property type="entry name" value="PapC_N"/>
    <property type="match status" value="1"/>
</dbReference>
<dbReference type="InterPro" id="IPR042186">
    <property type="entry name" value="FimD_plug_dom"/>
</dbReference>
<keyword evidence="4" id="KW-1134">Transmembrane beta strand</keyword>
<accession>U1I7Z8</accession>
<dbReference type="AlphaFoldDB" id="U1I7Z8"/>
<evidence type="ECO:0000256" key="10">
    <source>
        <dbReference type="SAM" id="SignalP"/>
    </source>
</evidence>
<keyword evidence="5 9" id="KW-0812">Transmembrane</keyword>
<dbReference type="GO" id="GO:0015473">
    <property type="term" value="F:fimbrial usher porin activity"/>
    <property type="evidence" value="ECO:0007669"/>
    <property type="project" value="InterPro"/>
</dbReference>
<reference evidence="13 14" key="1">
    <citation type="journal article" date="2013" name="Genome Announc.">
        <title>Draft Genome Sequence of Gallibacterium anatis bv. haemolytica 12656-12 Liver, an Isolate Obtained from the Liver of a Septicemic Chicken.</title>
        <authorList>
            <person name="Kudirkiene E."/>
            <person name="Christensen H."/>
            <person name="Bojesen A.M."/>
        </authorList>
    </citation>
    <scope>NUCLEOTIDE SEQUENCE [LARGE SCALE GENOMIC DNA]</scope>
    <source>
        <strain evidence="13">12656/12</strain>
    </source>
</reference>
<evidence type="ECO:0000256" key="6">
    <source>
        <dbReference type="ARBA" id="ARBA00022729"/>
    </source>
</evidence>
<dbReference type="InterPro" id="IPR025885">
    <property type="entry name" value="PapC_N"/>
</dbReference>
<evidence type="ECO:0000256" key="2">
    <source>
        <dbReference type="ARBA" id="ARBA00008064"/>
    </source>
</evidence>
<dbReference type="InterPro" id="IPR000015">
    <property type="entry name" value="Fimb_usher"/>
</dbReference>